<reference evidence="1" key="1">
    <citation type="journal article" date="2020" name="G3 (Bethesda)">
        <title>High-Quality Assemblies for Three Invasive Social Wasps from the &lt;i&gt;Vespula&lt;/i&gt; Genus.</title>
        <authorList>
            <person name="Harrop T.W.R."/>
            <person name="Guhlin J."/>
            <person name="McLaughlin G.M."/>
            <person name="Permina E."/>
            <person name="Stockwell P."/>
            <person name="Gilligan J."/>
            <person name="Le Lec M.F."/>
            <person name="Gruber M.A.M."/>
            <person name="Quinn O."/>
            <person name="Lovegrove M."/>
            <person name="Duncan E.J."/>
            <person name="Remnant E.J."/>
            <person name="Van Eeckhoven J."/>
            <person name="Graham B."/>
            <person name="Knapp R.A."/>
            <person name="Langford K.W."/>
            <person name="Kronenberg Z."/>
            <person name="Press M.O."/>
            <person name="Eacker S.M."/>
            <person name="Wilson-Rankin E.E."/>
            <person name="Purcell J."/>
            <person name="Lester P.J."/>
            <person name="Dearden P.K."/>
        </authorList>
    </citation>
    <scope>NUCLEOTIDE SEQUENCE</scope>
    <source>
        <strain evidence="1">Volc-1</strain>
    </source>
</reference>
<keyword evidence="2" id="KW-1185">Reference proteome</keyword>
<organism evidence="1 2">
    <name type="scientific">Vespula pensylvanica</name>
    <name type="common">Western yellow jacket</name>
    <name type="synonym">Wasp</name>
    <dbReference type="NCBI Taxonomy" id="30213"/>
    <lineage>
        <taxon>Eukaryota</taxon>
        <taxon>Metazoa</taxon>
        <taxon>Ecdysozoa</taxon>
        <taxon>Arthropoda</taxon>
        <taxon>Hexapoda</taxon>
        <taxon>Insecta</taxon>
        <taxon>Pterygota</taxon>
        <taxon>Neoptera</taxon>
        <taxon>Endopterygota</taxon>
        <taxon>Hymenoptera</taxon>
        <taxon>Apocrita</taxon>
        <taxon>Aculeata</taxon>
        <taxon>Vespoidea</taxon>
        <taxon>Vespidae</taxon>
        <taxon>Vespinae</taxon>
        <taxon>Vespula</taxon>
    </lineage>
</organism>
<dbReference type="AlphaFoldDB" id="A0A834NCE9"/>
<comment type="caution">
    <text evidence="1">The sequence shown here is derived from an EMBL/GenBank/DDBJ whole genome shotgun (WGS) entry which is preliminary data.</text>
</comment>
<dbReference type="EMBL" id="JACSDY010000016">
    <property type="protein sequence ID" value="KAF7404087.1"/>
    <property type="molecule type" value="Genomic_DNA"/>
</dbReference>
<gene>
    <name evidence="1" type="ORF">H0235_014781</name>
</gene>
<proteinExistence type="predicted"/>
<evidence type="ECO:0000313" key="1">
    <source>
        <dbReference type="EMBL" id="KAF7404087.1"/>
    </source>
</evidence>
<dbReference type="Proteomes" id="UP000600918">
    <property type="component" value="Unassembled WGS sequence"/>
</dbReference>
<accession>A0A834NCE9</accession>
<evidence type="ECO:0000313" key="2">
    <source>
        <dbReference type="Proteomes" id="UP000600918"/>
    </source>
</evidence>
<sequence>METGGREKNKRSEEWLEQRKIGSGEQRGWDLVMSGVEMTVPVSAAIVPFPPPSATPLLVAVRTTSLVNDGTSSGNYFEVGTGSTSPTTMTTMTTLTAVTTTIDDNDYATGDCANAT</sequence>
<protein>
    <submittedName>
        <fullName evidence="1">Uncharacterized protein</fullName>
    </submittedName>
</protein>
<name>A0A834NCE9_VESPE</name>